<gene>
    <name evidence="2" type="ORF">PCASD_15595</name>
</gene>
<dbReference type="Proteomes" id="UP000235392">
    <property type="component" value="Unassembled WGS sequence"/>
</dbReference>
<sequence length="117" mass="12080">MATATTPAIMITDDHKAVAAAAKAKSGSDAEDIPTRTRPIRKLPNVGPATNASGAYCARRKAPPTSIESTPNNQLVSAPSQENSDSTAGWPSFSAANTTCLNSQSQGGPQSVFTTYK</sequence>
<accession>A0A2N5TY60</accession>
<proteinExistence type="predicted"/>
<dbReference type="AlphaFoldDB" id="A0A2N5TY60"/>
<dbReference type="EMBL" id="PGCI01000299">
    <property type="protein sequence ID" value="PLW30429.1"/>
    <property type="molecule type" value="Genomic_DNA"/>
</dbReference>
<reference evidence="2 3" key="1">
    <citation type="submission" date="2017-11" db="EMBL/GenBank/DDBJ databases">
        <title>De novo assembly and phasing of dikaryotic genomes from two isolates of Puccinia coronata f. sp. avenae, the causal agent of oat crown rust.</title>
        <authorList>
            <person name="Miller M.E."/>
            <person name="Zhang Y."/>
            <person name="Omidvar V."/>
            <person name="Sperschneider J."/>
            <person name="Schwessinger B."/>
            <person name="Raley C."/>
            <person name="Palmer J.M."/>
            <person name="Garnica D."/>
            <person name="Upadhyaya N."/>
            <person name="Rathjen J."/>
            <person name="Taylor J.M."/>
            <person name="Park R.F."/>
            <person name="Dodds P.N."/>
            <person name="Hirsch C.D."/>
            <person name="Kianian S.F."/>
            <person name="Figueroa M."/>
        </authorList>
    </citation>
    <scope>NUCLEOTIDE SEQUENCE [LARGE SCALE GENOMIC DNA]</scope>
    <source>
        <strain evidence="2">12SD80</strain>
    </source>
</reference>
<organism evidence="2 3">
    <name type="scientific">Puccinia coronata f. sp. avenae</name>
    <dbReference type="NCBI Taxonomy" id="200324"/>
    <lineage>
        <taxon>Eukaryota</taxon>
        <taxon>Fungi</taxon>
        <taxon>Dikarya</taxon>
        <taxon>Basidiomycota</taxon>
        <taxon>Pucciniomycotina</taxon>
        <taxon>Pucciniomycetes</taxon>
        <taxon>Pucciniales</taxon>
        <taxon>Pucciniaceae</taxon>
        <taxon>Puccinia</taxon>
    </lineage>
</organism>
<evidence type="ECO:0000256" key="1">
    <source>
        <dbReference type="SAM" id="MobiDB-lite"/>
    </source>
</evidence>
<comment type="caution">
    <text evidence="2">The sequence shown here is derived from an EMBL/GenBank/DDBJ whole genome shotgun (WGS) entry which is preliminary data.</text>
</comment>
<name>A0A2N5TY60_9BASI</name>
<evidence type="ECO:0000313" key="3">
    <source>
        <dbReference type="Proteomes" id="UP000235392"/>
    </source>
</evidence>
<feature type="non-terminal residue" evidence="2">
    <location>
        <position position="117"/>
    </location>
</feature>
<protein>
    <submittedName>
        <fullName evidence="2">Uncharacterized protein</fullName>
    </submittedName>
</protein>
<evidence type="ECO:0000313" key="2">
    <source>
        <dbReference type="EMBL" id="PLW30429.1"/>
    </source>
</evidence>
<feature type="region of interest" description="Disordered" evidence="1">
    <location>
        <begin position="22"/>
        <end position="117"/>
    </location>
</feature>
<feature type="compositionally biased region" description="Polar residues" evidence="1">
    <location>
        <begin position="66"/>
        <end position="117"/>
    </location>
</feature>